<feature type="domain" description="RRM" evidence="3">
    <location>
        <begin position="12"/>
        <end position="85"/>
    </location>
</feature>
<dbReference type="InterPro" id="IPR012677">
    <property type="entry name" value="Nucleotide-bd_a/b_plait_sf"/>
</dbReference>
<evidence type="ECO:0000256" key="2">
    <source>
        <dbReference type="SAM" id="MobiDB-lite"/>
    </source>
</evidence>
<comment type="caution">
    <text evidence="4">The sequence shown here is derived from an EMBL/GenBank/DDBJ whole genome shotgun (WGS) entry which is preliminary data.</text>
</comment>
<dbReference type="InterPro" id="IPR035979">
    <property type="entry name" value="RBD_domain_sf"/>
</dbReference>
<sequence>RRDGGQDNNPGNNLHVSGLSSKVDDRELEAMFAKVGRITKAQVVYDPHTRESRGFGFVTMETPEEADAAVTALNNTELYGKTVTVGKVCIRKLLHYLVLSDRILG</sequence>
<dbReference type="EMBL" id="JANVFT010000002">
    <property type="protein sequence ID" value="KAJ4501333.1"/>
    <property type="molecule type" value="Genomic_DNA"/>
</dbReference>
<dbReference type="InterPro" id="IPR000504">
    <property type="entry name" value="RRM_dom"/>
</dbReference>
<keyword evidence="1" id="KW-0694">RNA-binding</keyword>
<gene>
    <name evidence="4" type="ORF">C8R41DRAFT_749394</name>
</gene>
<dbReference type="SUPFAM" id="SSF54928">
    <property type="entry name" value="RNA-binding domain, RBD"/>
    <property type="match status" value="1"/>
</dbReference>
<evidence type="ECO:0000259" key="3">
    <source>
        <dbReference type="PROSITE" id="PS50102"/>
    </source>
</evidence>
<proteinExistence type="predicted"/>
<evidence type="ECO:0000256" key="1">
    <source>
        <dbReference type="PROSITE-ProRule" id="PRU00176"/>
    </source>
</evidence>
<dbReference type="Gene3D" id="3.30.70.330">
    <property type="match status" value="1"/>
</dbReference>
<feature type="non-terminal residue" evidence="4">
    <location>
        <position position="1"/>
    </location>
</feature>
<organism evidence="4 5">
    <name type="scientific">Lentinula lateritia</name>
    <dbReference type="NCBI Taxonomy" id="40482"/>
    <lineage>
        <taxon>Eukaryota</taxon>
        <taxon>Fungi</taxon>
        <taxon>Dikarya</taxon>
        <taxon>Basidiomycota</taxon>
        <taxon>Agaricomycotina</taxon>
        <taxon>Agaricomycetes</taxon>
        <taxon>Agaricomycetidae</taxon>
        <taxon>Agaricales</taxon>
        <taxon>Marasmiineae</taxon>
        <taxon>Omphalotaceae</taxon>
        <taxon>Lentinula</taxon>
    </lineage>
</organism>
<accession>A0ABQ8VY67</accession>
<dbReference type="PROSITE" id="PS50102">
    <property type="entry name" value="RRM"/>
    <property type="match status" value="1"/>
</dbReference>
<dbReference type="Pfam" id="PF00076">
    <property type="entry name" value="RRM_1"/>
    <property type="match status" value="1"/>
</dbReference>
<name>A0ABQ8VY67_9AGAR</name>
<keyword evidence="5" id="KW-1185">Reference proteome</keyword>
<dbReference type="InterPro" id="IPR050441">
    <property type="entry name" value="RBM"/>
</dbReference>
<evidence type="ECO:0000313" key="4">
    <source>
        <dbReference type="EMBL" id="KAJ4501333.1"/>
    </source>
</evidence>
<evidence type="ECO:0000313" key="5">
    <source>
        <dbReference type="Proteomes" id="UP001150217"/>
    </source>
</evidence>
<dbReference type="Proteomes" id="UP001150217">
    <property type="component" value="Unassembled WGS sequence"/>
</dbReference>
<dbReference type="SMART" id="SM00360">
    <property type="entry name" value="RRM"/>
    <property type="match status" value="1"/>
</dbReference>
<reference evidence="4" key="1">
    <citation type="submission" date="2022-08" db="EMBL/GenBank/DDBJ databases">
        <title>A Global Phylogenomic Analysis of the Shiitake Genus Lentinula.</title>
        <authorList>
            <consortium name="DOE Joint Genome Institute"/>
            <person name="Sierra-Patev S."/>
            <person name="Min B."/>
            <person name="Naranjo-Ortiz M."/>
            <person name="Looney B."/>
            <person name="Konkel Z."/>
            <person name="Slot J.C."/>
            <person name="Sakamoto Y."/>
            <person name="Steenwyk J.L."/>
            <person name="Rokas A."/>
            <person name="Carro J."/>
            <person name="Camarero S."/>
            <person name="Ferreira P."/>
            <person name="Molpeceres G."/>
            <person name="Ruiz-Duenas F.J."/>
            <person name="Serrano A."/>
            <person name="Henrissat B."/>
            <person name="Drula E."/>
            <person name="Hughes K.W."/>
            <person name="Mata J.L."/>
            <person name="Ishikawa N.K."/>
            <person name="Vargas-Isla R."/>
            <person name="Ushijima S."/>
            <person name="Smith C.A."/>
            <person name="Ahrendt S."/>
            <person name="Andreopoulos W."/>
            <person name="He G."/>
            <person name="Labutti K."/>
            <person name="Lipzen A."/>
            <person name="Ng V."/>
            <person name="Riley R."/>
            <person name="Sandor L."/>
            <person name="Barry K."/>
            <person name="Martinez A.T."/>
            <person name="Xiao Y."/>
            <person name="Gibbons J.G."/>
            <person name="Terashima K."/>
            <person name="Grigoriev I.V."/>
            <person name="Hibbett D.S."/>
        </authorList>
    </citation>
    <scope>NUCLEOTIDE SEQUENCE</scope>
    <source>
        <strain evidence="4">RHP3577 ss4</strain>
    </source>
</reference>
<dbReference type="PANTHER" id="PTHR48034">
    <property type="entry name" value="TRANSFORMER-2 SEX-DETERMINING PROTEIN-RELATED"/>
    <property type="match status" value="1"/>
</dbReference>
<protein>
    <recommendedName>
        <fullName evidence="3">RRM domain-containing protein</fullName>
    </recommendedName>
</protein>
<feature type="region of interest" description="Disordered" evidence="2">
    <location>
        <begin position="1"/>
        <end position="20"/>
    </location>
</feature>